<keyword evidence="9" id="KW-1185">Reference proteome</keyword>
<comment type="similarity">
    <text evidence="2">Belongs to the UPF0702 family.</text>
</comment>
<evidence type="ECO:0000256" key="6">
    <source>
        <dbReference type="ARBA" id="ARBA00023136"/>
    </source>
</evidence>
<dbReference type="EMBL" id="FZOJ01000004">
    <property type="protein sequence ID" value="SNS09076.1"/>
    <property type="molecule type" value="Genomic_DNA"/>
</dbReference>
<dbReference type="Gene3D" id="3.30.240.20">
    <property type="entry name" value="bsu07140 like domains"/>
    <property type="match status" value="1"/>
</dbReference>
<dbReference type="RefSeq" id="WP_242975043.1">
    <property type="nucleotide sequence ID" value="NZ_FZOJ01000004.1"/>
</dbReference>
<protein>
    <recommendedName>
        <fullName evidence="7">YetF C-terminal domain-containing protein</fullName>
    </recommendedName>
</protein>
<reference evidence="9" key="1">
    <citation type="submission" date="2017-06" db="EMBL/GenBank/DDBJ databases">
        <authorList>
            <person name="Varghese N."/>
            <person name="Submissions S."/>
        </authorList>
    </citation>
    <scope>NUCLEOTIDE SEQUENCE [LARGE SCALE GENOMIC DNA]</scope>
    <source>
        <strain evidence="9">SCA</strain>
    </source>
</reference>
<organism evidence="8 9">
    <name type="scientific">Anaerovirgula multivorans</name>
    <dbReference type="NCBI Taxonomy" id="312168"/>
    <lineage>
        <taxon>Bacteria</taxon>
        <taxon>Bacillati</taxon>
        <taxon>Bacillota</taxon>
        <taxon>Clostridia</taxon>
        <taxon>Peptostreptococcales</taxon>
        <taxon>Natronincolaceae</taxon>
        <taxon>Anaerovirgula</taxon>
    </lineage>
</organism>
<evidence type="ECO:0000256" key="5">
    <source>
        <dbReference type="ARBA" id="ARBA00022989"/>
    </source>
</evidence>
<dbReference type="InterPro" id="IPR023090">
    <property type="entry name" value="UPF0702_alpha/beta_dom_sf"/>
</dbReference>
<evidence type="ECO:0000256" key="3">
    <source>
        <dbReference type="ARBA" id="ARBA00022475"/>
    </source>
</evidence>
<evidence type="ECO:0000256" key="1">
    <source>
        <dbReference type="ARBA" id="ARBA00004651"/>
    </source>
</evidence>
<name>A0A239BMJ8_9FIRM</name>
<sequence length="84" mass="9526">MFLKKSDYQPATPKDLNIQTMGGGLPTLLINDGKVVEENLKELGYDNEWLKNQLLRKGITNIENVYAVMIDSSGELYYTVKTQD</sequence>
<dbReference type="Pfam" id="PF04239">
    <property type="entry name" value="DUF421"/>
    <property type="match status" value="1"/>
</dbReference>
<evidence type="ECO:0000313" key="9">
    <source>
        <dbReference type="Proteomes" id="UP000198304"/>
    </source>
</evidence>
<evidence type="ECO:0000256" key="4">
    <source>
        <dbReference type="ARBA" id="ARBA00022692"/>
    </source>
</evidence>
<dbReference type="PANTHER" id="PTHR34582">
    <property type="entry name" value="UPF0702 TRANSMEMBRANE PROTEIN YCAP"/>
    <property type="match status" value="1"/>
</dbReference>
<keyword evidence="6" id="KW-0472">Membrane</keyword>
<evidence type="ECO:0000259" key="7">
    <source>
        <dbReference type="Pfam" id="PF04239"/>
    </source>
</evidence>
<feature type="domain" description="YetF C-terminal" evidence="7">
    <location>
        <begin position="23"/>
        <end position="80"/>
    </location>
</feature>
<dbReference type="InterPro" id="IPR007353">
    <property type="entry name" value="DUF421"/>
</dbReference>
<dbReference type="Proteomes" id="UP000198304">
    <property type="component" value="Unassembled WGS sequence"/>
</dbReference>
<evidence type="ECO:0000256" key="2">
    <source>
        <dbReference type="ARBA" id="ARBA00006448"/>
    </source>
</evidence>
<accession>A0A239BMJ8</accession>
<evidence type="ECO:0000313" key="8">
    <source>
        <dbReference type="EMBL" id="SNS09076.1"/>
    </source>
</evidence>
<comment type="subcellular location">
    <subcellularLocation>
        <location evidence="1">Cell membrane</location>
        <topology evidence="1">Multi-pass membrane protein</topology>
    </subcellularLocation>
</comment>
<keyword evidence="3" id="KW-1003">Cell membrane</keyword>
<dbReference type="GO" id="GO:0005886">
    <property type="term" value="C:plasma membrane"/>
    <property type="evidence" value="ECO:0007669"/>
    <property type="project" value="UniProtKB-SubCell"/>
</dbReference>
<proteinExistence type="inferred from homology"/>
<dbReference type="AlphaFoldDB" id="A0A239BMJ8"/>
<gene>
    <name evidence="8" type="ORF">SAMN05446037_10049</name>
</gene>
<keyword evidence="5" id="KW-1133">Transmembrane helix</keyword>
<dbReference type="PANTHER" id="PTHR34582:SF7">
    <property type="entry name" value="UPF0702 TRANSMEMBRANE PROTEIN YDFS"/>
    <property type="match status" value="1"/>
</dbReference>
<keyword evidence="4" id="KW-0812">Transmembrane</keyword>